<protein>
    <recommendedName>
        <fullName evidence="1">DUF1330 domain-containing protein</fullName>
    </recommendedName>
</protein>
<feature type="domain" description="DUF1330" evidence="1">
    <location>
        <begin position="11"/>
        <end position="88"/>
    </location>
</feature>
<dbReference type="SUPFAM" id="SSF54909">
    <property type="entry name" value="Dimeric alpha+beta barrel"/>
    <property type="match status" value="1"/>
</dbReference>
<dbReference type="EMBL" id="UOEG01000306">
    <property type="protein sequence ID" value="VAW05782.1"/>
    <property type="molecule type" value="Genomic_DNA"/>
</dbReference>
<sequence>MPAIMIALNTINRENPEALAAYADGAMPLIKAAGGKLAGRYVYEETIVGGGFPDVVFTVEFPSAQIIKDLFNSEAYQALIPHRNKAFTSFNVCICNAP</sequence>
<proteinExistence type="predicted"/>
<dbReference type="AlphaFoldDB" id="A0A3B0SU06"/>
<accession>A0A3B0SU06</accession>
<evidence type="ECO:0000313" key="2">
    <source>
        <dbReference type="EMBL" id="VAW05782.1"/>
    </source>
</evidence>
<name>A0A3B0SU06_9ZZZZ</name>
<dbReference type="Gene3D" id="3.30.70.100">
    <property type="match status" value="1"/>
</dbReference>
<evidence type="ECO:0000259" key="1">
    <source>
        <dbReference type="Pfam" id="PF07045"/>
    </source>
</evidence>
<dbReference type="InterPro" id="IPR010753">
    <property type="entry name" value="DUF1330"/>
</dbReference>
<reference evidence="2" key="1">
    <citation type="submission" date="2018-06" db="EMBL/GenBank/DDBJ databases">
        <authorList>
            <person name="Zhirakovskaya E."/>
        </authorList>
    </citation>
    <scope>NUCLEOTIDE SEQUENCE</scope>
</reference>
<organism evidence="2">
    <name type="scientific">hydrothermal vent metagenome</name>
    <dbReference type="NCBI Taxonomy" id="652676"/>
    <lineage>
        <taxon>unclassified sequences</taxon>
        <taxon>metagenomes</taxon>
        <taxon>ecological metagenomes</taxon>
    </lineage>
</organism>
<dbReference type="Pfam" id="PF07045">
    <property type="entry name" value="DUF1330"/>
    <property type="match status" value="1"/>
</dbReference>
<gene>
    <name evidence="2" type="ORF">MNBD_ALPHA07-1244</name>
</gene>
<dbReference type="InterPro" id="IPR011008">
    <property type="entry name" value="Dimeric_a/b-barrel"/>
</dbReference>